<organism evidence="2 3">
    <name type="scientific">Candidatus Pristimantibacillus lignocellulolyticus</name>
    <dbReference type="NCBI Taxonomy" id="2994561"/>
    <lineage>
        <taxon>Bacteria</taxon>
        <taxon>Bacillati</taxon>
        <taxon>Bacillota</taxon>
        <taxon>Bacilli</taxon>
        <taxon>Bacillales</taxon>
        <taxon>Paenibacillaceae</taxon>
        <taxon>Candidatus Pristimantibacillus</taxon>
    </lineage>
</organism>
<dbReference type="AlphaFoldDB" id="A0A9J6ZAF3"/>
<evidence type="ECO:0000313" key="3">
    <source>
        <dbReference type="Proteomes" id="UP001056756"/>
    </source>
</evidence>
<dbReference type="KEGG" id="plig:NAG76_14430"/>
<feature type="transmembrane region" description="Helical" evidence="1">
    <location>
        <begin position="6"/>
        <end position="30"/>
    </location>
</feature>
<evidence type="ECO:0000313" key="2">
    <source>
        <dbReference type="EMBL" id="URN93035.1"/>
    </source>
</evidence>
<name>A0A9J6ZAF3_9BACL</name>
<gene>
    <name evidence="2" type="ORF">NAG76_14430</name>
</gene>
<feature type="transmembrane region" description="Helical" evidence="1">
    <location>
        <begin position="185"/>
        <end position="207"/>
    </location>
</feature>
<keyword evidence="1" id="KW-1133">Transmembrane helix</keyword>
<dbReference type="EMBL" id="CP097899">
    <property type="protein sequence ID" value="URN93035.1"/>
    <property type="molecule type" value="Genomic_DNA"/>
</dbReference>
<evidence type="ECO:0000256" key="1">
    <source>
        <dbReference type="SAM" id="Phobius"/>
    </source>
</evidence>
<reference evidence="2" key="1">
    <citation type="submission" date="2022-05" db="EMBL/GenBank/DDBJ databases">
        <title>Novel bacterial taxa in a minimal lignocellulolytic consortium and its capacity to transform plastics disclosed by genome-resolved metagenomics.</title>
        <authorList>
            <person name="Rodriguez C.A.D."/>
            <person name="Diaz-Garcia L."/>
            <person name="Herrera K."/>
            <person name="Tarazona N.A."/>
            <person name="Sproer C."/>
            <person name="Overmann J."/>
            <person name="Jimenez D.J."/>
        </authorList>
    </citation>
    <scope>NUCLEOTIDE SEQUENCE</scope>
    <source>
        <strain evidence="2">MAG5</strain>
    </source>
</reference>
<dbReference type="Proteomes" id="UP001056756">
    <property type="component" value="Chromosome"/>
</dbReference>
<proteinExistence type="predicted"/>
<protein>
    <submittedName>
        <fullName evidence="2">Uncharacterized protein</fullName>
    </submittedName>
</protein>
<sequence length="208" mass="24170">MNDFWILVSSMVIIGLSGVIYAIIACVQLINDYEYRLGRNHFYQGIITIMKNNKDDSVFTSEVITLYKENSKRNPRVAKKFPTLVELLDDFVYNLNTVPEVKWKKNYKIEYPSEFRSRLLNLTSIIKKKNPYNSYSGRNIGKVNTLLEDTELSDDFKNALHELIDDLEVYEYQNRDGYKLSKKSYYYSLIFGVVGVVGTLFTVASTLF</sequence>
<keyword evidence="1" id="KW-0812">Transmembrane</keyword>
<accession>A0A9J6ZAF3</accession>
<keyword evidence="1" id="KW-0472">Membrane</keyword>